<proteinExistence type="predicted"/>
<dbReference type="AlphaFoldDB" id="A0A1R4JDC5"/>
<name>A0A1R4JDC5_9MICC</name>
<organism evidence="1 2">
    <name type="scientific">Micrococcus lylae</name>
    <dbReference type="NCBI Taxonomy" id="1273"/>
    <lineage>
        <taxon>Bacteria</taxon>
        <taxon>Bacillati</taxon>
        <taxon>Actinomycetota</taxon>
        <taxon>Actinomycetes</taxon>
        <taxon>Micrococcales</taxon>
        <taxon>Micrococcaceae</taxon>
        <taxon>Micrococcus</taxon>
    </lineage>
</organism>
<accession>A0A1R4JDC5</accession>
<dbReference type="Proteomes" id="UP000196230">
    <property type="component" value="Unassembled WGS sequence"/>
</dbReference>
<evidence type="ECO:0000313" key="1">
    <source>
        <dbReference type="EMBL" id="SJN29805.1"/>
    </source>
</evidence>
<reference evidence="1 2" key="1">
    <citation type="submission" date="2017-02" db="EMBL/GenBank/DDBJ databases">
        <authorList>
            <person name="Peterson S.W."/>
        </authorList>
    </citation>
    <scope>NUCLEOTIDE SEQUENCE [LARGE SCALE GENOMIC DNA]</scope>
    <source>
        <strain evidence="1 2">2B3F</strain>
    </source>
</reference>
<protein>
    <submittedName>
        <fullName evidence="1">Uncharacterized protein</fullName>
    </submittedName>
</protein>
<gene>
    <name evidence="1" type="ORF">FM125_07780</name>
</gene>
<dbReference type="EMBL" id="FUKP01000054">
    <property type="protein sequence ID" value="SJN29805.1"/>
    <property type="molecule type" value="Genomic_DNA"/>
</dbReference>
<sequence>MQVLSVDTRQGTGGEILVSLFRQGDRMLDLLRRHLPERLKLPDEE</sequence>
<evidence type="ECO:0000313" key="2">
    <source>
        <dbReference type="Proteomes" id="UP000196230"/>
    </source>
</evidence>